<dbReference type="SUPFAM" id="SSF56672">
    <property type="entry name" value="DNA/RNA polymerases"/>
    <property type="match status" value="1"/>
</dbReference>
<comment type="caution">
    <text evidence="4">The sequence shown here is derived from an EMBL/GenBank/DDBJ whole genome shotgun (WGS) entry which is preliminary data.</text>
</comment>
<dbReference type="EMBL" id="BPVZ01000060">
    <property type="protein sequence ID" value="GKV22590.1"/>
    <property type="molecule type" value="Genomic_DNA"/>
</dbReference>
<dbReference type="AlphaFoldDB" id="A0AAV5KDC4"/>
<keyword evidence="5" id="KW-1185">Reference proteome</keyword>
<sequence length="540" mass="59755">MTSFERIVTHPATATVAKEVIEQPNVNLESLKQVILNLFNAPTALSTGPGTKPWYFDSGCCNHMSSITAHFSSMLPNNSFPDIYSADGSPMNVSHIGNVSTKSLTLPNALLVPKLSYNLLSVGQLCDLGLEVTFSTHGCRVQDPRTGQLLGTGRKVGRLFELNYLHISDNKMDTPSFPNDRFIQTLLCAIELESLQIPYQQILQVCAATNISPIHLWHSRLEHTSVGKLHPLISRGLLGSVPNESVHCVSCQSAKQPALSFSSSHSHSTAPFDLVHSDYASDLVSKAELNDGKSVSTPLEPNVKLTPMDGSPLSDPTRYWQLVGSLVYLTTTRPDIAYAVHIVSQFMATPRSTHYAAILRIIRYVKGTLFHGLHFFANSSPVLRAYSNADWAGDPSDRRSTTGYCLFLGNSLISWRSKKQAIPSRSSTEAKYRALEDTTSELLSLRWLLEDMGIPQPSSTDLYCDNQSAMQIAHNDVFHERTKHIEVDCHFIRHHVAQGTVRLVFIGSTDQPADLFTKTHFLGRFRTLLSKLKLISSQPP</sequence>
<dbReference type="Pfam" id="PF22936">
    <property type="entry name" value="Pol_BBD"/>
    <property type="match status" value="1"/>
</dbReference>
<dbReference type="InterPro" id="IPR043502">
    <property type="entry name" value="DNA/RNA_pol_sf"/>
</dbReference>
<dbReference type="PANTHER" id="PTHR11439">
    <property type="entry name" value="GAG-POL-RELATED RETROTRANSPOSON"/>
    <property type="match status" value="1"/>
</dbReference>
<dbReference type="PANTHER" id="PTHR11439:SF461">
    <property type="entry name" value="OS10G0432200 PROTEIN"/>
    <property type="match status" value="1"/>
</dbReference>
<name>A0AAV5KDC4_9ROSI</name>
<protein>
    <submittedName>
        <fullName evidence="4">Uncharacterized protein</fullName>
    </submittedName>
</protein>
<keyword evidence="1" id="KW-0378">Hydrolase</keyword>
<dbReference type="InterPro" id="IPR054722">
    <property type="entry name" value="PolX-like_BBD"/>
</dbReference>
<evidence type="ECO:0000313" key="4">
    <source>
        <dbReference type="EMBL" id="GKV22590.1"/>
    </source>
</evidence>
<proteinExistence type="predicted"/>
<organism evidence="4 5">
    <name type="scientific">Rubroshorea leprosula</name>
    <dbReference type="NCBI Taxonomy" id="152421"/>
    <lineage>
        <taxon>Eukaryota</taxon>
        <taxon>Viridiplantae</taxon>
        <taxon>Streptophyta</taxon>
        <taxon>Embryophyta</taxon>
        <taxon>Tracheophyta</taxon>
        <taxon>Spermatophyta</taxon>
        <taxon>Magnoliopsida</taxon>
        <taxon>eudicotyledons</taxon>
        <taxon>Gunneridae</taxon>
        <taxon>Pentapetalae</taxon>
        <taxon>rosids</taxon>
        <taxon>malvids</taxon>
        <taxon>Malvales</taxon>
        <taxon>Dipterocarpaceae</taxon>
        <taxon>Rubroshorea</taxon>
    </lineage>
</organism>
<feature type="domain" description="GAG-pre-integrase" evidence="2">
    <location>
        <begin position="204"/>
        <end position="256"/>
    </location>
</feature>
<evidence type="ECO:0000259" key="2">
    <source>
        <dbReference type="Pfam" id="PF13976"/>
    </source>
</evidence>
<dbReference type="CDD" id="cd09272">
    <property type="entry name" value="RNase_HI_RT_Ty1"/>
    <property type="match status" value="1"/>
</dbReference>
<dbReference type="Proteomes" id="UP001054252">
    <property type="component" value="Unassembled WGS sequence"/>
</dbReference>
<feature type="domain" description="Retrovirus-related Pol polyprotein from transposon TNT 1-94-like beta-barrel" evidence="3">
    <location>
        <begin position="54"/>
        <end position="129"/>
    </location>
</feature>
<evidence type="ECO:0000256" key="1">
    <source>
        <dbReference type="ARBA" id="ARBA00022750"/>
    </source>
</evidence>
<accession>A0AAV5KDC4</accession>
<evidence type="ECO:0000259" key="3">
    <source>
        <dbReference type="Pfam" id="PF22936"/>
    </source>
</evidence>
<gene>
    <name evidence="4" type="ORF">SLEP1_g32448</name>
</gene>
<dbReference type="Pfam" id="PF13976">
    <property type="entry name" value="gag_pre-integrs"/>
    <property type="match status" value="1"/>
</dbReference>
<keyword evidence="1" id="KW-0064">Aspartyl protease</keyword>
<keyword evidence="1" id="KW-0645">Protease</keyword>
<evidence type="ECO:0000313" key="5">
    <source>
        <dbReference type="Proteomes" id="UP001054252"/>
    </source>
</evidence>
<dbReference type="InterPro" id="IPR025724">
    <property type="entry name" value="GAG-pre-integrase_dom"/>
</dbReference>
<dbReference type="GO" id="GO:0004190">
    <property type="term" value="F:aspartic-type endopeptidase activity"/>
    <property type="evidence" value="ECO:0007669"/>
    <property type="project" value="UniProtKB-KW"/>
</dbReference>
<reference evidence="4 5" key="1">
    <citation type="journal article" date="2021" name="Commun. Biol.">
        <title>The genome of Shorea leprosula (Dipterocarpaceae) highlights the ecological relevance of drought in aseasonal tropical rainforests.</title>
        <authorList>
            <person name="Ng K.K.S."/>
            <person name="Kobayashi M.J."/>
            <person name="Fawcett J.A."/>
            <person name="Hatakeyama M."/>
            <person name="Paape T."/>
            <person name="Ng C.H."/>
            <person name="Ang C.C."/>
            <person name="Tnah L.H."/>
            <person name="Lee C.T."/>
            <person name="Nishiyama T."/>
            <person name="Sese J."/>
            <person name="O'Brien M.J."/>
            <person name="Copetti D."/>
            <person name="Mohd Noor M.I."/>
            <person name="Ong R.C."/>
            <person name="Putra M."/>
            <person name="Sireger I.Z."/>
            <person name="Indrioko S."/>
            <person name="Kosugi Y."/>
            <person name="Izuno A."/>
            <person name="Isagi Y."/>
            <person name="Lee S.L."/>
            <person name="Shimizu K.K."/>
        </authorList>
    </citation>
    <scope>NUCLEOTIDE SEQUENCE [LARGE SCALE GENOMIC DNA]</scope>
    <source>
        <strain evidence="4">214</strain>
    </source>
</reference>